<dbReference type="RefSeq" id="XP_004220974.1">
    <property type="nucleotide sequence ID" value="XM_004220926.1"/>
</dbReference>
<dbReference type="GeneID" id="14691368"/>
<evidence type="ECO:0000256" key="1">
    <source>
        <dbReference type="SAM" id="MobiDB-lite"/>
    </source>
</evidence>
<dbReference type="KEGG" id="pcy:PCYB_032540"/>
<evidence type="ECO:0000313" key="2">
    <source>
        <dbReference type="EMBL" id="GAB64843.1"/>
    </source>
</evidence>
<evidence type="ECO:0000313" key="3">
    <source>
        <dbReference type="Proteomes" id="UP000006319"/>
    </source>
</evidence>
<proteinExistence type="predicted"/>
<dbReference type="OrthoDB" id="387615at2759"/>
<dbReference type="OMA" id="REYTEHK"/>
<keyword evidence="3" id="KW-1185">Reference proteome</keyword>
<dbReference type="EMBL" id="DF157095">
    <property type="protein sequence ID" value="GAB64843.1"/>
    <property type="molecule type" value="Genomic_DNA"/>
</dbReference>
<sequence>MKKGMGNHSGSHAHEESSDSQRGLCERVKTNAHKYINFYHKYCRDKGGGYAEEQKQEEEEESSSWENSLLKGPTLRERRKFKVIQGGGEKKGFNFGSAQMRSLNDRRSYTSLYFPSVIETDSEGGSISDGSSGGGISEGSNGGGSSSDRCSSGGASPCKQKENPPSQENTHNQLYPRRGAYARVKFEGGEKVSTCLNGKEDNGFSAGHLLNDVDRREEGSNTSLLLEGKYLQKGAQKKKKQKKKQEKKQEKKRKRQHCVYLSGDGMKYSHSNHGEGKAVSSNGVNSLKAHVRRSLSNFKKQKEVLTFINDTYKTILMMCILSLLLTKGILMCTFLYFLQSVCHFALFHLYVREYAARKRCGPA</sequence>
<dbReference type="AlphaFoldDB" id="K6UIA3"/>
<reference evidence="2 3" key="1">
    <citation type="journal article" date="2012" name="Nat. Genet.">
        <title>Plasmodium cynomolgi genome sequences provide insight into Plasmodium vivax and the monkey malaria clade.</title>
        <authorList>
            <person name="Tachibana S."/>
            <person name="Sullivan S.A."/>
            <person name="Kawai S."/>
            <person name="Nakamura S."/>
            <person name="Kim H.R."/>
            <person name="Goto N."/>
            <person name="Arisue N."/>
            <person name="Palacpac N.M.Q."/>
            <person name="Honma H."/>
            <person name="Yagi M."/>
            <person name="Tougan T."/>
            <person name="Katakai Y."/>
            <person name="Kaneko O."/>
            <person name="Mita T."/>
            <person name="Kita K."/>
            <person name="Yasutomi Y."/>
            <person name="Sutton P.L."/>
            <person name="Shakhbatyan R."/>
            <person name="Horii T."/>
            <person name="Yasunaga T."/>
            <person name="Barnwell J.W."/>
            <person name="Escalante A.A."/>
            <person name="Carlton J.M."/>
            <person name="Tanabe K."/>
        </authorList>
    </citation>
    <scope>NUCLEOTIDE SEQUENCE [LARGE SCALE GENOMIC DNA]</scope>
    <source>
        <strain evidence="2 3">B</strain>
    </source>
</reference>
<organism evidence="2 3">
    <name type="scientific">Plasmodium cynomolgi (strain B)</name>
    <dbReference type="NCBI Taxonomy" id="1120755"/>
    <lineage>
        <taxon>Eukaryota</taxon>
        <taxon>Sar</taxon>
        <taxon>Alveolata</taxon>
        <taxon>Apicomplexa</taxon>
        <taxon>Aconoidasida</taxon>
        <taxon>Haemosporida</taxon>
        <taxon>Plasmodiidae</taxon>
        <taxon>Plasmodium</taxon>
        <taxon>Plasmodium (Plasmodium)</taxon>
    </lineage>
</organism>
<feature type="compositionally biased region" description="Gly residues" evidence="1">
    <location>
        <begin position="131"/>
        <end position="145"/>
    </location>
</feature>
<dbReference type="VEuPathDB" id="PlasmoDB:PCYB_032540"/>
<feature type="compositionally biased region" description="Basic residues" evidence="1">
    <location>
        <begin position="235"/>
        <end position="256"/>
    </location>
</feature>
<dbReference type="PhylomeDB" id="K6UIA3"/>
<accession>K6UIA3</accession>
<gene>
    <name evidence="2" type="ORF">PCYB_032540</name>
</gene>
<dbReference type="Proteomes" id="UP000006319">
    <property type="component" value="Chromosome 3"/>
</dbReference>
<feature type="region of interest" description="Disordered" evidence="1">
    <location>
        <begin position="224"/>
        <end position="256"/>
    </location>
</feature>
<name>K6UIA3_PLACD</name>
<protein>
    <submittedName>
        <fullName evidence="2">Uncharacterized protein</fullName>
    </submittedName>
</protein>
<feature type="compositionally biased region" description="Basic and acidic residues" evidence="1">
    <location>
        <begin position="12"/>
        <end position="23"/>
    </location>
</feature>
<feature type="region of interest" description="Disordered" evidence="1">
    <location>
        <begin position="49"/>
        <end position="76"/>
    </location>
</feature>
<feature type="region of interest" description="Disordered" evidence="1">
    <location>
        <begin position="120"/>
        <end position="177"/>
    </location>
</feature>
<feature type="compositionally biased region" description="Polar residues" evidence="1">
    <location>
        <begin position="163"/>
        <end position="173"/>
    </location>
</feature>
<feature type="region of interest" description="Disordered" evidence="1">
    <location>
        <begin position="1"/>
        <end position="23"/>
    </location>
</feature>